<dbReference type="InterPro" id="IPR036179">
    <property type="entry name" value="Ig-like_dom_sf"/>
</dbReference>
<feature type="compositionally biased region" description="Low complexity" evidence="5">
    <location>
        <begin position="622"/>
        <end position="633"/>
    </location>
</feature>
<comment type="subcellular location">
    <subcellularLocation>
        <location evidence="1">Membrane</location>
    </subcellularLocation>
</comment>
<dbReference type="PROSITE" id="PS50835">
    <property type="entry name" value="IG_LIKE"/>
    <property type="match status" value="3"/>
</dbReference>
<sequence>MRAVFGLLAMMLGVCHGVETTCDGRHDGTECYGALRGTVILQLMDDATEIFRYYWMKESTIILHGGKHRILTNQIANRSSFTPSNGTIRINNLNRNDSGDYTLKIFNSTGQRIERRTLQLIIQAPLSSVKLVPECLSHGEMRVSCSSGGGDSPQYNWTMDGHTLMDSQPLSEHEETNIITLKQDMSGRLVCTVRNNVSEVSDKTYISTCGVETSCDGRHDGAECYGALRGTVILQLMDDATEIFRYQWMNESTTILHWRENRILTNQIAKRSSFTPNNGTLRINNLSRNDGGNYTLKIFNSTGQSIERRTLQLIIQAPLSSVQLVPECLSQGEMRVSCSSGGGDSPQYNWTLDGHTLIDTQLLSEHEETNIITLKQDMSGRLVCTVRNNVSEVSDETFISTCGVETSCDGRHDGAECYGALRGTVILQLMDDATEIFRYQWIKETRTTLHWRENMIVINQIANRSSFTPNNGTLRINNLNRNDSGNYTLKIFDSTGQSIEKRTLQLIIQAPLSSVQLVPECLSHGEMRVSCSSSGGDSPQYNWTLDGHTLMDSQLLSEHEETNIITLKQDMSGRLVCTVRNNVSEVSNKTFISTCGYISVKCIQRNGNYVLETSETQCTTTTTTTTTTTSLGGKETDTTLTTKPSNNVTASNHTEGSSHRGDLWSTQVKVYLLVMVGVLSSLLVFLAVGMGVVWSQSKTQNKAEDVRGDQDLTYAEVNIVPRQGRQVQPEVEIEVEYGQVRFAQRPQQPVEPPGENSLYAKVHKSR</sequence>
<proteinExistence type="predicted"/>
<keyword evidence="4" id="KW-0325">Glycoprotein</keyword>
<dbReference type="InterPro" id="IPR003599">
    <property type="entry name" value="Ig_sub"/>
</dbReference>
<evidence type="ECO:0000256" key="2">
    <source>
        <dbReference type="ARBA" id="ARBA00022729"/>
    </source>
</evidence>
<dbReference type="PANTHER" id="PTHR12080">
    <property type="entry name" value="SIGNALING LYMPHOCYTIC ACTIVATION MOLECULE"/>
    <property type="match status" value="1"/>
</dbReference>
<keyword evidence="6" id="KW-1133">Transmembrane helix</keyword>
<keyword evidence="6" id="KW-0812">Transmembrane</keyword>
<protein>
    <submittedName>
        <fullName evidence="9">Uncharacterized protein LOC125894961 isoform X5</fullName>
    </submittedName>
</protein>
<evidence type="ECO:0000313" key="9">
    <source>
        <dbReference type="EMBL" id="CAJ1058414.1"/>
    </source>
</evidence>
<organism evidence="9 10">
    <name type="scientific">Xyrichtys novacula</name>
    <name type="common">Pearly razorfish</name>
    <name type="synonym">Hemipteronotus novacula</name>
    <dbReference type="NCBI Taxonomy" id="13765"/>
    <lineage>
        <taxon>Eukaryota</taxon>
        <taxon>Metazoa</taxon>
        <taxon>Chordata</taxon>
        <taxon>Craniata</taxon>
        <taxon>Vertebrata</taxon>
        <taxon>Euteleostomi</taxon>
        <taxon>Actinopterygii</taxon>
        <taxon>Neopterygii</taxon>
        <taxon>Teleostei</taxon>
        <taxon>Neoteleostei</taxon>
        <taxon>Acanthomorphata</taxon>
        <taxon>Eupercaria</taxon>
        <taxon>Labriformes</taxon>
        <taxon>Labridae</taxon>
        <taxon>Xyrichtys</taxon>
    </lineage>
</organism>
<feature type="domain" description="Ig-like" evidence="8">
    <location>
        <begin position="511"/>
        <end position="593"/>
    </location>
</feature>
<dbReference type="EMBL" id="OY660869">
    <property type="protein sequence ID" value="CAJ1058414.1"/>
    <property type="molecule type" value="Genomic_DNA"/>
</dbReference>
<evidence type="ECO:0000256" key="7">
    <source>
        <dbReference type="SAM" id="SignalP"/>
    </source>
</evidence>
<evidence type="ECO:0000256" key="3">
    <source>
        <dbReference type="ARBA" id="ARBA00023136"/>
    </source>
</evidence>
<evidence type="ECO:0000259" key="8">
    <source>
        <dbReference type="PROSITE" id="PS50835"/>
    </source>
</evidence>
<feature type="domain" description="Ig-like" evidence="8">
    <location>
        <begin position="318"/>
        <end position="400"/>
    </location>
</feature>
<dbReference type="PANTHER" id="PTHR12080:SF111">
    <property type="entry name" value="IMMUNOGLOBULIN V-SET DOMAIN-CONTAINING PROTEIN"/>
    <property type="match status" value="1"/>
</dbReference>
<dbReference type="InterPro" id="IPR007110">
    <property type="entry name" value="Ig-like_dom"/>
</dbReference>
<name>A0AAV1FBQ7_XYRNO</name>
<feature type="compositionally biased region" description="Polar residues" evidence="5">
    <location>
        <begin position="640"/>
        <end position="655"/>
    </location>
</feature>
<feature type="chain" id="PRO_5043404479" evidence="7">
    <location>
        <begin position="18"/>
        <end position="766"/>
    </location>
</feature>
<gene>
    <name evidence="9" type="ORF">XNOV1_A019952</name>
</gene>
<dbReference type="AlphaFoldDB" id="A0AAV1FBQ7"/>
<evidence type="ECO:0000256" key="6">
    <source>
        <dbReference type="SAM" id="Phobius"/>
    </source>
</evidence>
<feature type="region of interest" description="Disordered" evidence="5">
    <location>
        <begin position="622"/>
        <end position="659"/>
    </location>
</feature>
<dbReference type="InterPro" id="IPR013783">
    <property type="entry name" value="Ig-like_fold"/>
</dbReference>
<dbReference type="SMART" id="SM00409">
    <property type="entry name" value="IG"/>
    <property type="match status" value="3"/>
</dbReference>
<dbReference type="GO" id="GO:0016020">
    <property type="term" value="C:membrane"/>
    <property type="evidence" value="ECO:0007669"/>
    <property type="project" value="UniProtKB-SubCell"/>
</dbReference>
<accession>A0AAV1FBQ7</accession>
<keyword evidence="10" id="KW-1185">Reference proteome</keyword>
<feature type="region of interest" description="Disordered" evidence="5">
    <location>
        <begin position="744"/>
        <end position="766"/>
    </location>
</feature>
<dbReference type="SUPFAM" id="SSF48726">
    <property type="entry name" value="Immunoglobulin"/>
    <property type="match status" value="4"/>
</dbReference>
<keyword evidence="2 7" id="KW-0732">Signal</keyword>
<dbReference type="Gene3D" id="2.60.40.10">
    <property type="entry name" value="Immunoglobulins"/>
    <property type="match status" value="6"/>
</dbReference>
<dbReference type="Proteomes" id="UP001178508">
    <property type="component" value="Chromosome 6"/>
</dbReference>
<evidence type="ECO:0000313" key="10">
    <source>
        <dbReference type="Proteomes" id="UP001178508"/>
    </source>
</evidence>
<evidence type="ECO:0000256" key="1">
    <source>
        <dbReference type="ARBA" id="ARBA00004370"/>
    </source>
</evidence>
<evidence type="ECO:0000256" key="5">
    <source>
        <dbReference type="SAM" id="MobiDB-lite"/>
    </source>
</evidence>
<feature type="domain" description="Ig-like" evidence="8">
    <location>
        <begin position="125"/>
        <end position="207"/>
    </location>
</feature>
<dbReference type="InterPro" id="IPR015631">
    <property type="entry name" value="CD2/SLAM_rcpt"/>
</dbReference>
<reference evidence="9" key="1">
    <citation type="submission" date="2023-08" db="EMBL/GenBank/DDBJ databases">
        <authorList>
            <person name="Alioto T."/>
            <person name="Alioto T."/>
            <person name="Gomez Garrido J."/>
        </authorList>
    </citation>
    <scope>NUCLEOTIDE SEQUENCE</scope>
</reference>
<feature type="transmembrane region" description="Helical" evidence="6">
    <location>
        <begin position="670"/>
        <end position="694"/>
    </location>
</feature>
<dbReference type="CDD" id="cd00096">
    <property type="entry name" value="Ig"/>
    <property type="match status" value="2"/>
</dbReference>
<keyword evidence="3 6" id="KW-0472">Membrane</keyword>
<feature type="signal peptide" evidence="7">
    <location>
        <begin position="1"/>
        <end position="17"/>
    </location>
</feature>
<evidence type="ECO:0000256" key="4">
    <source>
        <dbReference type="ARBA" id="ARBA00023180"/>
    </source>
</evidence>